<dbReference type="Pfam" id="PF13649">
    <property type="entry name" value="Methyltransf_25"/>
    <property type="match status" value="1"/>
</dbReference>
<dbReference type="EC" id="2.1.-.-" evidence="2"/>
<dbReference type="InterPro" id="IPR041698">
    <property type="entry name" value="Methyltransf_25"/>
</dbReference>
<keyword evidence="2" id="KW-0808">Transferase</keyword>
<keyword evidence="2" id="KW-0489">Methyltransferase</keyword>
<evidence type="ECO:0000313" key="2">
    <source>
        <dbReference type="EMBL" id="MDV6261942.1"/>
    </source>
</evidence>
<sequence length="245" mass="27077">MSPYEDPYARSADHLDLLSAGMWQHLTSGVTEALGDLAEHSTIVELGAGTGLGTEVIARIAPTASIVAVEPSSHLRAVLLHRIASDTDLRSRVTIENLPFPASRLPESFDALFIMNTLGHLDRQAREQLWQVIAARLRPAGYAVINLQQPTTASAVPEFEMAHERVGNRSYHGSAWAERIDDTTMKWHMTYRTSEDGTEIEATDVEYLWNVIDSTTLENELRQHNLSAAAVGSEQLGIHRIKSRA</sequence>
<dbReference type="Proteomes" id="UP001185755">
    <property type="component" value="Unassembled WGS sequence"/>
</dbReference>
<dbReference type="Gene3D" id="3.40.50.150">
    <property type="entry name" value="Vaccinia Virus protein VP39"/>
    <property type="match status" value="1"/>
</dbReference>
<feature type="domain" description="Methyltransferase" evidence="1">
    <location>
        <begin position="43"/>
        <end position="141"/>
    </location>
</feature>
<evidence type="ECO:0000259" key="1">
    <source>
        <dbReference type="Pfam" id="PF13649"/>
    </source>
</evidence>
<name>A0ABU4BCL7_9NOCA</name>
<organism evidence="2 3">
    <name type="scientific">Rhodococcoides yunnanense</name>
    <dbReference type="NCBI Taxonomy" id="278209"/>
    <lineage>
        <taxon>Bacteria</taxon>
        <taxon>Bacillati</taxon>
        <taxon>Actinomycetota</taxon>
        <taxon>Actinomycetes</taxon>
        <taxon>Mycobacteriales</taxon>
        <taxon>Nocardiaceae</taxon>
        <taxon>Rhodococcoides</taxon>
    </lineage>
</organism>
<comment type="caution">
    <text evidence="2">The sequence shown here is derived from an EMBL/GenBank/DDBJ whole genome shotgun (WGS) entry which is preliminary data.</text>
</comment>
<accession>A0ABU4BCL7</accession>
<dbReference type="CDD" id="cd02440">
    <property type="entry name" value="AdoMet_MTases"/>
    <property type="match status" value="1"/>
</dbReference>
<reference evidence="2 3" key="1">
    <citation type="submission" date="2023-10" db="EMBL/GenBank/DDBJ databases">
        <title>Development of a sustainable strategy for remediation of hydrocarbon-contaminated territories based on the waste exchange concept.</title>
        <authorList>
            <person name="Krivoruchko A."/>
        </authorList>
    </citation>
    <scope>NUCLEOTIDE SEQUENCE [LARGE SCALE GENOMIC DNA]</scope>
    <source>
        <strain evidence="2 3">IEGM 1323</strain>
    </source>
</reference>
<dbReference type="InterPro" id="IPR029063">
    <property type="entry name" value="SAM-dependent_MTases_sf"/>
</dbReference>
<protein>
    <submittedName>
        <fullName evidence="2">Class I SAM-dependent methyltransferase</fullName>
        <ecNumber evidence="2">2.1.-.-</ecNumber>
    </submittedName>
</protein>
<proteinExistence type="predicted"/>
<dbReference type="EMBL" id="JAWLJX010000003">
    <property type="protein sequence ID" value="MDV6261942.1"/>
    <property type="molecule type" value="Genomic_DNA"/>
</dbReference>
<dbReference type="GO" id="GO:0008168">
    <property type="term" value="F:methyltransferase activity"/>
    <property type="evidence" value="ECO:0007669"/>
    <property type="project" value="UniProtKB-KW"/>
</dbReference>
<keyword evidence="3" id="KW-1185">Reference proteome</keyword>
<dbReference type="GO" id="GO:0032259">
    <property type="term" value="P:methylation"/>
    <property type="evidence" value="ECO:0007669"/>
    <property type="project" value="UniProtKB-KW"/>
</dbReference>
<dbReference type="SUPFAM" id="SSF53335">
    <property type="entry name" value="S-adenosyl-L-methionine-dependent methyltransferases"/>
    <property type="match status" value="1"/>
</dbReference>
<gene>
    <name evidence="2" type="ORF">R3P96_11360</name>
</gene>
<dbReference type="RefSeq" id="WP_317564451.1">
    <property type="nucleotide sequence ID" value="NZ_JAWLJX010000003.1"/>
</dbReference>
<evidence type="ECO:0000313" key="3">
    <source>
        <dbReference type="Proteomes" id="UP001185755"/>
    </source>
</evidence>